<keyword evidence="5 7" id="KW-1133">Transmembrane helix</keyword>
<dbReference type="PIRSF" id="PIRSF006060">
    <property type="entry name" value="AA_transporter"/>
    <property type="match status" value="1"/>
</dbReference>
<evidence type="ECO:0000256" key="2">
    <source>
        <dbReference type="ARBA" id="ARBA00022448"/>
    </source>
</evidence>
<proteinExistence type="predicted"/>
<feature type="transmembrane region" description="Helical" evidence="7">
    <location>
        <begin position="134"/>
        <end position="151"/>
    </location>
</feature>
<sequence>MNESASLISVSKPGMRKLRLLPLLAATYFMVSGGPYDLEDIIGFAGYGHALLLLGLLPFLWSFPTALMLGELAAAVPEEGGFYAWVRRAMGPFWGFQEAWLSLAASVFDMAIYPTTFVLYLARIAPSLTSGHRGMALELGVVGFSVLWNLRGATSVGEGSLKLWVLSISPYLVLIVIAVYIGLRGVTGPFGGHASMAPPVHADYSTAILVAMWNYMGWDNATTIANEVEDPQRNYPRVILMATVMVMLTYIIPIAAIAWAGIPSGRFSTGAWVDAAHILGGPALAFTVVLAGSLDDVGTFSNLTLSYTRLPHALAEDGFLPKVFTKRLKNGTPWVAVLVCGFCWALALGFSFERLITIDLVLYGLSMILEFVALIVLRYREPLLLRPFRIPGPDWVAVLLGLSPAALMVYALYASRMERVAGMSAFAFSMLIAACGLPLYVLARLRQRTRRLP</sequence>
<reference evidence="8" key="2">
    <citation type="submission" date="2020-09" db="EMBL/GenBank/DDBJ databases">
        <authorList>
            <person name="Sun Q."/>
            <person name="Zhou Y."/>
        </authorList>
    </citation>
    <scope>NUCLEOTIDE SEQUENCE</scope>
    <source>
        <strain evidence="8">CGMCC 1.12997</strain>
    </source>
</reference>
<feature type="transmembrane region" description="Helical" evidence="7">
    <location>
        <begin position="163"/>
        <end position="183"/>
    </location>
</feature>
<feature type="transmembrane region" description="Helical" evidence="7">
    <location>
        <begin position="331"/>
        <end position="350"/>
    </location>
</feature>
<gene>
    <name evidence="8" type="ORF">GCM10011585_29840</name>
</gene>
<dbReference type="InterPro" id="IPR044566">
    <property type="entry name" value="RMV1-like"/>
</dbReference>
<dbReference type="Pfam" id="PF13520">
    <property type="entry name" value="AA_permease_2"/>
    <property type="match status" value="1"/>
</dbReference>
<evidence type="ECO:0000256" key="3">
    <source>
        <dbReference type="ARBA" id="ARBA00022475"/>
    </source>
</evidence>
<keyword evidence="2" id="KW-0813">Transport</keyword>
<dbReference type="RefSeq" id="WP_188554964.1">
    <property type="nucleotide sequence ID" value="NZ_BMGT01000003.1"/>
</dbReference>
<protein>
    <submittedName>
        <fullName evidence="8">Amino acid permease</fullName>
    </submittedName>
</protein>
<evidence type="ECO:0000313" key="8">
    <source>
        <dbReference type="EMBL" id="GGG84102.1"/>
    </source>
</evidence>
<feature type="transmembrane region" description="Helical" evidence="7">
    <location>
        <begin position="50"/>
        <end position="69"/>
    </location>
</feature>
<dbReference type="GO" id="GO:0022857">
    <property type="term" value="F:transmembrane transporter activity"/>
    <property type="evidence" value="ECO:0007669"/>
    <property type="project" value="InterPro"/>
</dbReference>
<evidence type="ECO:0000256" key="6">
    <source>
        <dbReference type="ARBA" id="ARBA00023136"/>
    </source>
</evidence>
<keyword evidence="6 7" id="KW-0472">Membrane</keyword>
<dbReference type="InterPro" id="IPR002293">
    <property type="entry name" value="AA/rel_permease1"/>
</dbReference>
<evidence type="ECO:0000256" key="7">
    <source>
        <dbReference type="SAM" id="Phobius"/>
    </source>
</evidence>
<dbReference type="AlphaFoldDB" id="A0A917HNH6"/>
<feature type="transmembrane region" description="Helical" evidence="7">
    <location>
        <begin position="99"/>
        <end position="122"/>
    </location>
</feature>
<feature type="transmembrane region" description="Helical" evidence="7">
    <location>
        <begin position="356"/>
        <end position="376"/>
    </location>
</feature>
<keyword evidence="9" id="KW-1185">Reference proteome</keyword>
<dbReference type="Proteomes" id="UP000647241">
    <property type="component" value="Unassembled WGS sequence"/>
</dbReference>
<evidence type="ECO:0000256" key="5">
    <source>
        <dbReference type="ARBA" id="ARBA00022989"/>
    </source>
</evidence>
<feature type="transmembrane region" description="Helical" evidence="7">
    <location>
        <begin position="396"/>
        <end position="414"/>
    </location>
</feature>
<evidence type="ECO:0000256" key="4">
    <source>
        <dbReference type="ARBA" id="ARBA00022692"/>
    </source>
</evidence>
<comment type="caution">
    <text evidence="8">The sequence shown here is derived from an EMBL/GenBank/DDBJ whole genome shotgun (WGS) entry which is preliminary data.</text>
</comment>
<evidence type="ECO:0000313" key="9">
    <source>
        <dbReference type="Proteomes" id="UP000647241"/>
    </source>
</evidence>
<organism evidence="8 9">
    <name type="scientific">Edaphobacter dinghuensis</name>
    <dbReference type="NCBI Taxonomy" id="1560005"/>
    <lineage>
        <taxon>Bacteria</taxon>
        <taxon>Pseudomonadati</taxon>
        <taxon>Acidobacteriota</taxon>
        <taxon>Terriglobia</taxon>
        <taxon>Terriglobales</taxon>
        <taxon>Acidobacteriaceae</taxon>
        <taxon>Edaphobacter</taxon>
    </lineage>
</organism>
<dbReference type="PANTHER" id="PTHR45826">
    <property type="entry name" value="POLYAMINE TRANSPORTER PUT1"/>
    <property type="match status" value="1"/>
</dbReference>
<feature type="transmembrane region" description="Helical" evidence="7">
    <location>
        <begin position="274"/>
        <end position="294"/>
    </location>
</feature>
<keyword evidence="4 7" id="KW-0812">Transmembrane</keyword>
<accession>A0A917HNH6</accession>
<reference evidence="8" key="1">
    <citation type="journal article" date="2014" name="Int. J. Syst. Evol. Microbiol.">
        <title>Complete genome sequence of Corynebacterium casei LMG S-19264T (=DSM 44701T), isolated from a smear-ripened cheese.</title>
        <authorList>
            <consortium name="US DOE Joint Genome Institute (JGI-PGF)"/>
            <person name="Walter F."/>
            <person name="Albersmeier A."/>
            <person name="Kalinowski J."/>
            <person name="Ruckert C."/>
        </authorList>
    </citation>
    <scope>NUCLEOTIDE SEQUENCE</scope>
    <source>
        <strain evidence="8">CGMCC 1.12997</strain>
    </source>
</reference>
<dbReference type="PANTHER" id="PTHR45826:SF25">
    <property type="entry name" value="AMINO ACID PERMEASE-LIKE PROTEIN"/>
    <property type="match status" value="1"/>
</dbReference>
<comment type="subcellular location">
    <subcellularLocation>
        <location evidence="1">Cell membrane</location>
        <topology evidence="1">Multi-pass membrane protein</topology>
    </subcellularLocation>
</comment>
<name>A0A917HNH6_9BACT</name>
<dbReference type="Gene3D" id="1.20.1740.10">
    <property type="entry name" value="Amino acid/polyamine transporter I"/>
    <property type="match status" value="1"/>
</dbReference>
<dbReference type="EMBL" id="BMGT01000003">
    <property type="protein sequence ID" value="GGG84102.1"/>
    <property type="molecule type" value="Genomic_DNA"/>
</dbReference>
<dbReference type="GO" id="GO:0005886">
    <property type="term" value="C:plasma membrane"/>
    <property type="evidence" value="ECO:0007669"/>
    <property type="project" value="UniProtKB-SubCell"/>
</dbReference>
<keyword evidence="3" id="KW-1003">Cell membrane</keyword>
<evidence type="ECO:0000256" key="1">
    <source>
        <dbReference type="ARBA" id="ARBA00004651"/>
    </source>
</evidence>
<feature type="transmembrane region" description="Helical" evidence="7">
    <location>
        <begin position="20"/>
        <end position="38"/>
    </location>
</feature>
<feature type="transmembrane region" description="Helical" evidence="7">
    <location>
        <begin position="420"/>
        <end position="443"/>
    </location>
</feature>
<feature type="transmembrane region" description="Helical" evidence="7">
    <location>
        <begin position="238"/>
        <end position="262"/>
    </location>
</feature>